<evidence type="ECO:0000313" key="1">
    <source>
        <dbReference type="EMBL" id="QFU15868.1"/>
    </source>
</evidence>
<dbReference type="Proteomes" id="UP000325614">
    <property type="component" value="Chromosome"/>
</dbReference>
<reference evidence="1 2" key="1">
    <citation type="submission" date="2019-10" db="EMBL/GenBank/DDBJ databases">
        <title>Isolation, Identification of Microvirga thermotolerans HR1, a novel thermophilic bacterium and Comparative Genomics of the genus Microvirga.</title>
        <authorList>
            <person name="Li J."/>
            <person name="Zhang W."/>
            <person name="Lin M."/>
            <person name="Wang J."/>
        </authorList>
    </citation>
    <scope>NUCLEOTIDE SEQUENCE [LARGE SCALE GENOMIC DNA]</scope>
    <source>
        <strain evidence="1 2">HR1</strain>
    </source>
</reference>
<dbReference type="Gene3D" id="2.30.110.10">
    <property type="entry name" value="Electron Transport, Fmn-binding Protein, Chain A"/>
    <property type="match status" value="1"/>
</dbReference>
<dbReference type="InterPro" id="IPR007396">
    <property type="entry name" value="TR_PAI2-type"/>
</dbReference>
<name>A0A5P9JVR9_9HYPH</name>
<organism evidence="1 2">
    <name type="scientific">Microvirga thermotolerans</name>
    <dbReference type="NCBI Taxonomy" id="2651334"/>
    <lineage>
        <taxon>Bacteria</taxon>
        <taxon>Pseudomonadati</taxon>
        <taxon>Pseudomonadota</taxon>
        <taxon>Alphaproteobacteria</taxon>
        <taxon>Hyphomicrobiales</taxon>
        <taxon>Methylobacteriaceae</taxon>
        <taxon>Microvirga</taxon>
    </lineage>
</organism>
<keyword evidence="2" id="KW-1185">Reference proteome</keyword>
<evidence type="ECO:0000313" key="2">
    <source>
        <dbReference type="Proteomes" id="UP000325614"/>
    </source>
</evidence>
<dbReference type="AlphaFoldDB" id="A0A5P9JVR9"/>
<protein>
    <submittedName>
        <fullName evidence="1">FMN-binding negative transcriptional regulator</fullName>
    </submittedName>
</protein>
<dbReference type="EMBL" id="CP045423">
    <property type="protein sequence ID" value="QFU15868.1"/>
    <property type="molecule type" value="Genomic_DNA"/>
</dbReference>
<dbReference type="KEGG" id="mico:GDR74_06330"/>
<dbReference type="RefSeq" id="WP_152585513.1">
    <property type="nucleotide sequence ID" value="NZ_CP045423.1"/>
</dbReference>
<dbReference type="SUPFAM" id="SSF50475">
    <property type="entry name" value="FMN-binding split barrel"/>
    <property type="match status" value="1"/>
</dbReference>
<dbReference type="PIRSF" id="PIRSF010372">
    <property type="entry name" value="PaiB"/>
    <property type="match status" value="1"/>
</dbReference>
<gene>
    <name evidence="1" type="ORF">GDR74_06330</name>
</gene>
<dbReference type="PANTHER" id="PTHR35802">
    <property type="entry name" value="PROTEASE SYNTHASE AND SPORULATION PROTEIN PAI 2"/>
    <property type="match status" value="1"/>
</dbReference>
<dbReference type="InterPro" id="IPR012349">
    <property type="entry name" value="Split_barrel_FMN-bd"/>
</dbReference>
<dbReference type="Pfam" id="PF04299">
    <property type="entry name" value="FMN_bind_2"/>
    <property type="match status" value="1"/>
</dbReference>
<accession>A0A5P9JVR9</accession>
<dbReference type="PANTHER" id="PTHR35802:SF1">
    <property type="entry name" value="PROTEASE SYNTHASE AND SPORULATION PROTEIN PAI 2"/>
    <property type="match status" value="1"/>
</dbReference>
<sequence length="213" mass="23240">MYRPPHFREDRLDVQHRFIRAHPLGMLVTAGRSGLLANPVPFLLDAAASPYGMLKAHLARANPQWQDVESGAEVLAIFQGAEAYVTPSWYEAKRETGKVVPTWNYAVVQAYGRLTVFDDPGWIRDQVAALTAQQEAPFPAPWAVGDAPEDFISAQIRGIVGIAIEITRIEGKWKVSQNRSEADRQGVAEGLRGQAGAAAQAMAELVDAKGPKP</sequence>
<proteinExistence type="predicted"/>